<dbReference type="EMBL" id="GDQN01004005">
    <property type="protein sequence ID" value="JAT87049.1"/>
    <property type="molecule type" value="Transcribed_RNA"/>
</dbReference>
<evidence type="ECO:0000313" key="2">
    <source>
        <dbReference type="EMBL" id="JAT87049.1"/>
    </source>
</evidence>
<proteinExistence type="predicted"/>
<feature type="region of interest" description="Disordered" evidence="1">
    <location>
        <begin position="1"/>
        <end position="20"/>
    </location>
</feature>
<sequence>SVPPSQPPPPQNDTNAGAATTKKKRVYCSYCKKPNHSVDKCYKLANKNMSSNNDNNLSSNLNSCLNVDNGIYCYGCGEKNVIRADCTKCNSQFSSVNFESIPCDLESSNFDIHSNVKVVTRYRECMTAVSPPNFDKCMTPAFSCLNDDLFLNFLFDESLSTFDTKINSDCLLNTRGSTEVEISKPSVYLPDIGVSTMTDDARVSTMTDDA</sequence>
<feature type="compositionally biased region" description="Pro residues" evidence="1">
    <location>
        <begin position="1"/>
        <end position="11"/>
    </location>
</feature>
<gene>
    <name evidence="2" type="ORF">g.4448</name>
</gene>
<protein>
    <submittedName>
        <fullName evidence="2">Uncharacterized protein</fullName>
    </submittedName>
</protein>
<feature type="non-terminal residue" evidence="2">
    <location>
        <position position="1"/>
    </location>
</feature>
<dbReference type="AlphaFoldDB" id="A0A1E1WJ64"/>
<name>A0A1E1WJ64_PECGO</name>
<evidence type="ECO:0000256" key="1">
    <source>
        <dbReference type="SAM" id="MobiDB-lite"/>
    </source>
</evidence>
<reference evidence="2" key="1">
    <citation type="submission" date="2015-09" db="EMBL/GenBank/DDBJ databases">
        <title>De novo assembly of Pectinophora gossypiella (Pink Bollworm) gut transcriptome.</title>
        <authorList>
            <person name="Tassone E.E."/>
        </authorList>
    </citation>
    <scope>NUCLEOTIDE SEQUENCE</scope>
</reference>
<organism evidence="2">
    <name type="scientific">Pectinophora gossypiella</name>
    <name type="common">Cotton pink bollworm</name>
    <name type="synonym">Depressaria gossypiella</name>
    <dbReference type="NCBI Taxonomy" id="13191"/>
    <lineage>
        <taxon>Eukaryota</taxon>
        <taxon>Metazoa</taxon>
        <taxon>Ecdysozoa</taxon>
        <taxon>Arthropoda</taxon>
        <taxon>Hexapoda</taxon>
        <taxon>Insecta</taxon>
        <taxon>Pterygota</taxon>
        <taxon>Neoptera</taxon>
        <taxon>Endopterygota</taxon>
        <taxon>Lepidoptera</taxon>
        <taxon>Glossata</taxon>
        <taxon>Ditrysia</taxon>
        <taxon>Gelechioidea</taxon>
        <taxon>Gelechiidae</taxon>
        <taxon>Apatetrinae</taxon>
        <taxon>Pectinophora</taxon>
    </lineage>
</organism>
<accession>A0A1E1WJ64</accession>
<feature type="non-terminal residue" evidence="2">
    <location>
        <position position="210"/>
    </location>
</feature>